<organism evidence="1 2">
    <name type="scientific">Linum trigynum</name>
    <dbReference type="NCBI Taxonomy" id="586398"/>
    <lineage>
        <taxon>Eukaryota</taxon>
        <taxon>Viridiplantae</taxon>
        <taxon>Streptophyta</taxon>
        <taxon>Embryophyta</taxon>
        <taxon>Tracheophyta</taxon>
        <taxon>Spermatophyta</taxon>
        <taxon>Magnoliopsida</taxon>
        <taxon>eudicotyledons</taxon>
        <taxon>Gunneridae</taxon>
        <taxon>Pentapetalae</taxon>
        <taxon>rosids</taxon>
        <taxon>fabids</taxon>
        <taxon>Malpighiales</taxon>
        <taxon>Linaceae</taxon>
        <taxon>Linum</taxon>
    </lineage>
</organism>
<protein>
    <submittedName>
        <fullName evidence="1">Uncharacterized protein</fullName>
    </submittedName>
</protein>
<proteinExistence type="predicted"/>
<evidence type="ECO:0000313" key="2">
    <source>
        <dbReference type="Proteomes" id="UP001497516"/>
    </source>
</evidence>
<dbReference type="AlphaFoldDB" id="A0AAV2DAS8"/>
<keyword evidence="2" id="KW-1185">Reference proteome</keyword>
<gene>
    <name evidence="1" type="ORF">LTRI10_LOCUS12775</name>
</gene>
<accession>A0AAV2DAS8</accession>
<dbReference type="EMBL" id="OZ034815">
    <property type="protein sequence ID" value="CAL1370665.1"/>
    <property type="molecule type" value="Genomic_DNA"/>
</dbReference>
<reference evidence="1 2" key="1">
    <citation type="submission" date="2024-04" db="EMBL/GenBank/DDBJ databases">
        <authorList>
            <person name="Fracassetti M."/>
        </authorList>
    </citation>
    <scope>NUCLEOTIDE SEQUENCE [LARGE SCALE GENOMIC DNA]</scope>
</reference>
<sequence>MDVNVEAASNQLEASPGGQIHLSSTTLAWSAAVPVNPSCRRAKYKATKVTFPLKVGAVIGKVRSVGLTKNVASWKFKKKTGLLKIGASPVREKKREAPIARKMGTVASDDGIGRRYRGGRRRREVEAALTFL</sequence>
<evidence type="ECO:0000313" key="1">
    <source>
        <dbReference type="EMBL" id="CAL1370665.1"/>
    </source>
</evidence>
<dbReference type="Proteomes" id="UP001497516">
    <property type="component" value="Chromosome 2"/>
</dbReference>
<name>A0AAV2DAS8_9ROSI</name>